<organism evidence="2 4">
    <name type="scientific">Aneurinibacillus migulanus</name>
    <name type="common">Bacillus migulanus</name>
    <dbReference type="NCBI Taxonomy" id="47500"/>
    <lineage>
        <taxon>Bacteria</taxon>
        <taxon>Bacillati</taxon>
        <taxon>Bacillota</taxon>
        <taxon>Bacilli</taxon>
        <taxon>Bacillales</taxon>
        <taxon>Paenibacillaceae</taxon>
        <taxon>Aneurinibacillus group</taxon>
        <taxon>Aneurinibacillus</taxon>
    </lineage>
</organism>
<proteinExistence type="predicted"/>
<accession>A0A0D1XFM6</accession>
<feature type="domain" description="Immunity protein 30" evidence="1">
    <location>
        <begin position="14"/>
        <end position="109"/>
    </location>
</feature>
<name>A0A0D1XFM6_ANEMI</name>
<dbReference type="EMBL" id="LGUG01000013">
    <property type="protein sequence ID" value="KON84128.1"/>
    <property type="molecule type" value="Genomic_DNA"/>
</dbReference>
<dbReference type="OrthoDB" id="7009327at2"/>
<dbReference type="AlphaFoldDB" id="A0A0D1XFM6"/>
<gene>
    <name evidence="2" type="ORF">AF333_29660</name>
    <name evidence="3" type="ORF">SAMN04487909_11524</name>
</gene>
<reference evidence="2 4" key="1">
    <citation type="submission" date="2015-07" db="EMBL/GenBank/DDBJ databases">
        <title>Fjat-14205 dsm 2895.</title>
        <authorList>
            <person name="Liu B."/>
            <person name="Wang J."/>
            <person name="Zhu Y."/>
            <person name="Liu G."/>
            <person name="Chen Q."/>
            <person name="Chen Z."/>
            <person name="Lan J."/>
            <person name="Che J."/>
            <person name="Ge C."/>
            <person name="Shi H."/>
            <person name="Pan Z."/>
            <person name="Liu X."/>
        </authorList>
    </citation>
    <scope>NUCLEOTIDE SEQUENCE [LARGE SCALE GENOMIC DNA]</scope>
    <source>
        <strain evidence="2 4">DSM 2895</strain>
    </source>
</reference>
<reference evidence="3 5" key="2">
    <citation type="submission" date="2016-10" db="EMBL/GenBank/DDBJ databases">
        <authorList>
            <person name="de Groot N.N."/>
        </authorList>
    </citation>
    <scope>NUCLEOTIDE SEQUENCE [LARGE SCALE GENOMIC DNA]</scope>
    <source>
        <strain evidence="3 5">DSM 2895</strain>
    </source>
</reference>
<dbReference type="Proteomes" id="UP000037269">
    <property type="component" value="Unassembled WGS sequence"/>
</dbReference>
<evidence type="ECO:0000313" key="5">
    <source>
        <dbReference type="Proteomes" id="UP000182836"/>
    </source>
</evidence>
<dbReference type="PATRIC" id="fig|47500.8.peg.2002"/>
<evidence type="ECO:0000313" key="2">
    <source>
        <dbReference type="EMBL" id="KON84128.1"/>
    </source>
</evidence>
<protein>
    <submittedName>
        <fullName evidence="3">Immunity protein 30</fullName>
    </submittedName>
</protein>
<dbReference type="GeneID" id="42309298"/>
<dbReference type="EMBL" id="FNED01000015">
    <property type="protein sequence ID" value="SDJ28986.1"/>
    <property type="molecule type" value="Genomic_DNA"/>
</dbReference>
<evidence type="ECO:0000259" key="1">
    <source>
        <dbReference type="Pfam" id="PF15565"/>
    </source>
</evidence>
<evidence type="ECO:0000313" key="3">
    <source>
        <dbReference type="EMBL" id="SDJ28986.1"/>
    </source>
</evidence>
<dbReference type="RefSeq" id="WP_043067140.1">
    <property type="nucleotide sequence ID" value="NZ_BJOA01000352.1"/>
</dbReference>
<sequence length="150" mass="17896">MNIEAEIKKLYNCRLLRTQAECEEFDHILEKLADYTEEKMIRDLCMVFDDETHQEEVMFGLIHFIESFEMDKYLTEMAKALPDMVYKAREWARILNIRILNSETYRNEYVKVLMHMDSKVKTIVVDLLIDIKNDDPKRFAHTADELIGIL</sequence>
<dbReference type="Pfam" id="PF15565">
    <property type="entry name" value="Imm30"/>
    <property type="match status" value="1"/>
</dbReference>
<dbReference type="Proteomes" id="UP000182836">
    <property type="component" value="Unassembled WGS sequence"/>
</dbReference>
<dbReference type="InterPro" id="IPR029084">
    <property type="entry name" value="Imm30"/>
</dbReference>
<keyword evidence="4" id="KW-1185">Reference proteome</keyword>
<evidence type="ECO:0000313" key="4">
    <source>
        <dbReference type="Proteomes" id="UP000037269"/>
    </source>
</evidence>